<proteinExistence type="predicted"/>
<gene>
    <name evidence="2" type="ORF">QRB35_29885</name>
</gene>
<evidence type="ECO:0000313" key="3">
    <source>
        <dbReference type="Proteomes" id="UP001529272"/>
    </source>
</evidence>
<dbReference type="InterPro" id="IPR014914">
    <property type="entry name" value="RES_dom"/>
</dbReference>
<evidence type="ECO:0000259" key="1">
    <source>
        <dbReference type="Pfam" id="PF08808"/>
    </source>
</evidence>
<name>A0ABT7PA30_MYCIT</name>
<organism evidence="2 3">
    <name type="scientific">Mycobacterium intracellulare subsp. chimaera</name>
    <dbReference type="NCBI Taxonomy" id="222805"/>
    <lineage>
        <taxon>Bacteria</taxon>
        <taxon>Bacillati</taxon>
        <taxon>Actinomycetota</taxon>
        <taxon>Actinomycetes</taxon>
        <taxon>Mycobacteriales</taxon>
        <taxon>Mycobacteriaceae</taxon>
        <taxon>Mycobacterium</taxon>
        <taxon>Mycobacterium avium complex (MAC)</taxon>
    </lineage>
</organism>
<accession>A0ABT7PA30</accession>
<protein>
    <submittedName>
        <fullName evidence="2">RES family NAD+ phosphorylase</fullName>
    </submittedName>
</protein>
<keyword evidence="3" id="KW-1185">Reference proteome</keyword>
<comment type="caution">
    <text evidence="2">The sequence shown here is derived from an EMBL/GenBank/DDBJ whole genome shotgun (WGS) entry which is preliminary data.</text>
</comment>
<dbReference type="Proteomes" id="UP001529272">
    <property type="component" value="Unassembled WGS sequence"/>
</dbReference>
<reference evidence="2" key="1">
    <citation type="submission" date="2023-06" db="EMBL/GenBank/DDBJ databases">
        <title>Itaconate inhibition of nontuberculous mycobacteria.</title>
        <authorList>
            <person name="Breen P."/>
            <person name="Zimbric M."/>
            <person name="Caverly L."/>
        </authorList>
    </citation>
    <scope>NUCLEOTIDE SEQUENCE</scope>
    <source>
        <strain evidence="2">FLAC1071</strain>
    </source>
</reference>
<evidence type="ECO:0000313" key="2">
    <source>
        <dbReference type="EMBL" id="MDM3930156.1"/>
    </source>
</evidence>
<sequence length="189" mass="21684">MLAYRVFPYLATARPGEPGHPLYEHRPQRGGRIDHPDYHVWYMSRLAEAACGETFGNLTRWDASMLEFPQLAGSRRALGVYSLPDDLRVLDLDEPAQLVRLGLRPTQVVIRNLTVTQAWGHRIWAETDPHTSDRARVWQAVSWWSYHRPVWTVLASWLRPKLARVEPLAPDHPALIDAAKALQRIIVMP</sequence>
<dbReference type="Pfam" id="PF08808">
    <property type="entry name" value="RES"/>
    <property type="match status" value="1"/>
</dbReference>
<reference evidence="2" key="2">
    <citation type="submission" date="2023-06" db="EMBL/GenBank/DDBJ databases">
        <authorList>
            <person name="Spilker T."/>
        </authorList>
    </citation>
    <scope>NUCLEOTIDE SEQUENCE</scope>
    <source>
        <strain evidence="2">FLAC1071</strain>
    </source>
</reference>
<dbReference type="RefSeq" id="WP_095786453.1">
    <property type="nucleotide sequence ID" value="NZ_JASZZX010000064.1"/>
</dbReference>
<dbReference type="EMBL" id="JASZZX010000064">
    <property type="protein sequence ID" value="MDM3930156.1"/>
    <property type="molecule type" value="Genomic_DNA"/>
</dbReference>
<feature type="domain" description="RES" evidence="1">
    <location>
        <begin position="24"/>
        <end position="172"/>
    </location>
</feature>